<dbReference type="Proteomes" id="UP000799324">
    <property type="component" value="Unassembled WGS sequence"/>
</dbReference>
<gene>
    <name evidence="1" type="ORF">K491DRAFT_675831</name>
</gene>
<proteinExistence type="predicted"/>
<dbReference type="AlphaFoldDB" id="A0A6A6TGU8"/>
<organism evidence="1 2">
    <name type="scientific">Lophiostoma macrostomum CBS 122681</name>
    <dbReference type="NCBI Taxonomy" id="1314788"/>
    <lineage>
        <taxon>Eukaryota</taxon>
        <taxon>Fungi</taxon>
        <taxon>Dikarya</taxon>
        <taxon>Ascomycota</taxon>
        <taxon>Pezizomycotina</taxon>
        <taxon>Dothideomycetes</taxon>
        <taxon>Pleosporomycetidae</taxon>
        <taxon>Pleosporales</taxon>
        <taxon>Lophiostomataceae</taxon>
        <taxon>Lophiostoma</taxon>
    </lineage>
</organism>
<keyword evidence="2" id="KW-1185">Reference proteome</keyword>
<evidence type="ECO:0000313" key="2">
    <source>
        <dbReference type="Proteomes" id="UP000799324"/>
    </source>
</evidence>
<sequence>MSATENISEIATALEERWLAFGNVFEKIGSVAGAGMSHSASINKVVILGATHIKGKADIVAMDRILVAMPLILPIKKENKGALPELVIEAPAEYKFKEIFDKFHYSGSDKLSTRVVSVNAWVNEITTSTAVVSSGSPDLNYRDMIGQKIQAASLFPAAILCRGVETGMIPGQADNPPSDILFNALRRGDPELYWYVVKYGAVVQNIFRIGDSLDLYLRPAPAKGDLSEQDKEKGVRKLTKS</sequence>
<dbReference type="EMBL" id="MU004309">
    <property type="protein sequence ID" value="KAF2659130.1"/>
    <property type="molecule type" value="Genomic_DNA"/>
</dbReference>
<protein>
    <submittedName>
        <fullName evidence="1">Uncharacterized protein</fullName>
    </submittedName>
</protein>
<accession>A0A6A6TGU8</accession>
<name>A0A6A6TGU8_9PLEO</name>
<reference evidence="1" key="1">
    <citation type="journal article" date="2020" name="Stud. Mycol.">
        <title>101 Dothideomycetes genomes: a test case for predicting lifestyles and emergence of pathogens.</title>
        <authorList>
            <person name="Haridas S."/>
            <person name="Albert R."/>
            <person name="Binder M."/>
            <person name="Bloem J."/>
            <person name="Labutti K."/>
            <person name="Salamov A."/>
            <person name="Andreopoulos B."/>
            <person name="Baker S."/>
            <person name="Barry K."/>
            <person name="Bills G."/>
            <person name="Bluhm B."/>
            <person name="Cannon C."/>
            <person name="Castanera R."/>
            <person name="Culley D."/>
            <person name="Daum C."/>
            <person name="Ezra D."/>
            <person name="Gonzalez J."/>
            <person name="Henrissat B."/>
            <person name="Kuo A."/>
            <person name="Liang C."/>
            <person name="Lipzen A."/>
            <person name="Lutzoni F."/>
            <person name="Magnuson J."/>
            <person name="Mondo S."/>
            <person name="Nolan M."/>
            <person name="Ohm R."/>
            <person name="Pangilinan J."/>
            <person name="Park H.-J."/>
            <person name="Ramirez L."/>
            <person name="Alfaro M."/>
            <person name="Sun H."/>
            <person name="Tritt A."/>
            <person name="Yoshinaga Y."/>
            <person name="Zwiers L.-H."/>
            <person name="Turgeon B."/>
            <person name="Goodwin S."/>
            <person name="Spatafora J."/>
            <person name="Crous P."/>
            <person name="Grigoriev I."/>
        </authorList>
    </citation>
    <scope>NUCLEOTIDE SEQUENCE</scope>
    <source>
        <strain evidence="1">CBS 122681</strain>
    </source>
</reference>
<evidence type="ECO:0000313" key="1">
    <source>
        <dbReference type="EMBL" id="KAF2659130.1"/>
    </source>
</evidence>